<gene>
    <name evidence="5" type="ORF">GH714_025463</name>
</gene>
<keyword evidence="6" id="KW-1185">Reference proteome</keyword>
<dbReference type="GO" id="GO:0008270">
    <property type="term" value="F:zinc ion binding"/>
    <property type="evidence" value="ECO:0007669"/>
    <property type="project" value="InterPro"/>
</dbReference>
<evidence type="ECO:0000256" key="1">
    <source>
        <dbReference type="ARBA" id="ARBA00005802"/>
    </source>
</evidence>
<evidence type="ECO:0000313" key="6">
    <source>
        <dbReference type="Proteomes" id="UP000467840"/>
    </source>
</evidence>
<evidence type="ECO:0000256" key="2">
    <source>
        <dbReference type="ARBA" id="ARBA00022723"/>
    </source>
</evidence>
<organism evidence="5 6">
    <name type="scientific">Hevea brasiliensis</name>
    <name type="common">Para rubber tree</name>
    <name type="synonym">Siphonia brasiliensis</name>
    <dbReference type="NCBI Taxonomy" id="3981"/>
    <lineage>
        <taxon>Eukaryota</taxon>
        <taxon>Viridiplantae</taxon>
        <taxon>Streptophyta</taxon>
        <taxon>Embryophyta</taxon>
        <taxon>Tracheophyta</taxon>
        <taxon>Spermatophyta</taxon>
        <taxon>Magnoliopsida</taxon>
        <taxon>eudicotyledons</taxon>
        <taxon>Gunneridae</taxon>
        <taxon>Pentapetalae</taxon>
        <taxon>rosids</taxon>
        <taxon>fabids</taxon>
        <taxon>Malpighiales</taxon>
        <taxon>Euphorbiaceae</taxon>
        <taxon>Crotonoideae</taxon>
        <taxon>Micrandreae</taxon>
        <taxon>Hevea</taxon>
    </lineage>
</organism>
<evidence type="ECO:0000256" key="3">
    <source>
        <dbReference type="ARBA" id="ARBA00022851"/>
    </source>
</evidence>
<dbReference type="InterPro" id="IPR044671">
    <property type="entry name" value="MT3"/>
</dbReference>
<comment type="caution">
    <text evidence="5">The sequence shown here is derived from an EMBL/GenBank/DDBJ whole genome shotgun (WGS) entry which is preliminary data.</text>
</comment>
<dbReference type="Proteomes" id="UP000467840">
    <property type="component" value="Chromosome 15"/>
</dbReference>
<dbReference type="PANTHER" id="PTHR33357:SF3">
    <property type="entry name" value="METALLOTHIONEIN-LIKE PROTEIN 3"/>
    <property type="match status" value="1"/>
</dbReference>
<feature type="region of interest" description="Disordered" evidence="4">
    <location>
        <begin position="104"/>
        <end position="132"/>
    </location>
</feature>
<dbReference type="AlphaFoldDB" id="A0A6A6MQ02"/>
<evidence type="ECO:0000256" key="4">
    <source>
        <dbReference type="SAM" id="MobiDB-lite"/>
    </source>
</evidence>
<keyword evidence="3" id="KW-0480">Metal-thiolate cluster</keyword>
<accession>A0A6A6MQ02</accession>
<proteinExistence type="inferred from homology"/>
<evidence type="ECO:0000313" key="5">
    <source>
        <dbReference type="EMBL" id="KAF2314336.1"/>
    </source>
</evidence>
<protein>
    <submittedName>
        <fullName evidence="5">Uncharacterized protein</fullName>
    </submittedName>
</protein>
<feature type="compositionally biased region" description="Basic and acidic residues" evidence="4">
    <location>
        <begin position="106"/>
        <end position="132"/>
    </location>
</feature>
<name>A0A6A6MQ02_HEVBR</name>
<reference evidence="5 6" key="1">
    <citation type="journal article" date="2020" name="Mol. Plant">
        <title>The Chromosome-Based Rubber Tree Genome Provides New Insights into Spurge Genome Evolution and Rubber Biosynthesis.</title>
        <authorList>
            <person name="Liu J."/>
            <person name="Shi C."/>
            <person name="Shi C.C."/>
            <person name="Li W."/>
            <person name="Zhang Q.J."/>
            <person name="Zhang Y."/>
            <person name="Li K."/>
            <person name="Lu H.F."/>
            <person name="Shi C."/>
            <person name="Zhu S.T."/>
            <person name="Xiao Z.Y."/>
            <person name="Nan H."/>
            <person name="Yue Y."/>
            <person name="Zhu X.G."/>
            <person name="Wu Y."/>
            <person name="Hong X.N."/>
            <person name="Fan G.Y."/>
            <person name="Tong Y."/>
            <person name="Zhang D."/>
            <person name="Mao C.L."/>
            <person name="Liu Y.L."/>
            <person name="Hao S.J."/>
            <person name="Liu W.Q."/>
            <person name="Lv M.Q."/>
            <person name="Zhang H.B."/>
            <person name="Liu Y."/>
            <person name="Hu-Tang G.R."/>
            <person name="Wang J.P."/>
            <person name="Wang J.H."/>
            <person name="Sun Y.H."/>
            <person name="Ni S.B."/>
            <person name="Chen W.B."/>
            <person name="Zhang X.C."/>
            <person name="Jiao Y.N."/>
            <person name="Eichler E.E."/>
            <person name="Li G.H."/>
            <person name="Liu X."/>
            <person name="Gao L.Z."/>
        </authorList>
    </citation>
    <scope>NUCLEOTIDE SEQUENCE [LARGE SCALE GENOMIC DNA]</scope>
    <source>
        <strain evidence="6">cv. GT1</strain>
        <tissue evidence="5">Leaf</tissue>
    </source>
</reference>
<dbReference type="PANTHER" id="PTHR33357">
    <property type="entry name" value="METALLOTHIONEIN-LIKE PROTEIN 3"/>
    <property type="match status" value="1"/>
</dbReference>
<dbReference type="GO" id="GO:0005507">
    <property type="term" value="F:copper ion binding"/>
    <property type="evidence" value="ECO:0007669"/>
    <property type="project" value="InterPro"/>
</dbReference>
<keyword evidence="2" id="KW-0479">Metal-binding</keyword>
<comment type="similarity">
    <text evidence="1">Belongs to the metallothionein superfamily. Type 15 family.</text>
</comment>
<dbReference type="GO" id="GO:0006878">
    <property type="term" value="P:intracellular copper ion homeostasis"/>
    <property type="evidence" value="ECO:0007669"/>
    <property type="project" value="InterPro"/>
</dbReference>
<sequence>MSSTCGNRDCADKSQCVKKGSSYTADIVETEKSFVSTVVMEVPAAKHDGKCKCGASCTSTNWVTKLIKTKHVEIAEPLFCSDPGRAKVEEAFCKGSPPIATKSKRYYYERDSARENNKEQRTSNSKLRIEEE</sequence>
<dbReference type="EMBL" id="JAAGAX010000005">
    <property type="protein sequence ID" value="KAF2314336.1"/>
    <property type="molecule type" value="Genomic_DNA"/>
</dbReference>